<evidence type="ECO:0000313" key="1">
    <source>
        <dbReference type="EMBL" id="CAG6580698.1"/>
    </source>
</evidence>
<sequence length="111" mass="13257">MTETIPSANGTEIEKNKQFLPQANKQQVLTKQPRISERIVCFSSYQKIRKSFLLNINFQRQLKNKKLLVFKQVKEQIQQKTTLYNLRIRKLKQQQQEPHAIRSKEFRVISV</sequence>
<accession>A0A8D8K1K9</accession>
<protein>
    <submittedName>
        <fullName evidence="1">(northern house mosquito) hypothetical protein</fullName>
    </submittedName>
</protein>
<organism evidence="1">
    <name type="scientific">Culex pipiens</name>
    <name type="common">House mosquito</name>
    <dbReference type="NCBI Taxonomy" id="7175"/>
    <lineage>
        <taxon>Eukaryota</taxon>
        <taxon>Metazoa</taxon>
        <taxon>Ecdysozoa</taxon>
        <taxon>Arthropoda</taxon>
        <taxon>Hexapoda</taxon>
        <taxon>Insecta</taxon>
        <taxon>Pterygota</taxon>
        <taxon>Neoptera</taxon>
        <taxon>Endopterygota</taxon>
        <taxon>Diptera</taxon>
        <taxon>Nematocera</taxon>
        <taxon>Culicoidea</taxon>
        <taxon>Culicidae</taxon>
        <taxon>Culicinae</taxon>
        <taxon>Culicini</taxon>
        <taxon>Culex</taxon>
        <taxon>Culex</taxon>
    </lineage>
</organism>
<dbReference type="EMBL" id="HBUE01199400">
    <property type="protein sequence ID" value="CAG6528917.1"/>
    <property type="molecule type" value="Transcribed_RNA"/>
</dbReference>
<dbReference type="EMBL" id="HBUE01305552">
    <property type="protein sequence ID" value="CAG6580698.1"/>
    <property type="molecule type" value="Transcribed_RNA"/>
</dbReference>
<name>A0A8D8K1K9_CULPI</name>
<dbReference type="AlphaFoldDB" id="A0A8D8K1K9"/>
<reference evidence="1" key="1">
    <citation type="submission" date="2021-05" db="EMBL/GenBank/DDBJ databases">
        <authorList>
            <person name="Alioto T."/>
            <person name="Alioto T."/>
            <person name="Gomez Garrido J."/>
        </authorList>
    </citation>
    <scope>NUCLEOTIDE SEQUENCE</scope>
</reference>
<proteinExistence type="predicted"/>